<feature type="compositionally biased region" description="Polar residues" evidence="1">
    <location>
        <begin position="203"/>
        <end position="212"/>
    </location>
</feature>
<name>A0A6B0QY98_9CETA</name>
<sequence>MAHRKRQSVASSLLDHRARPGPEPESEDAELALEEYVPTDLELAALRPESPVPAEQGGPDQSPDGDSSSDYDDSYLQGTDCDGQGYLAHDTRHLETDECQEAVEEWTEPTGPHAHGHSDPGSPGYRDGHLSVPEDEASVLDSRDQEEDVHYCPSEEAYQDYYPAEANGNAGSTSPYRPRRRDGDPEDQEEDIDQIVAEIKMSLSMSSITSGGEASPEHAPRGPEPGPGDSPEACPLAEASRGPNRHEGRPKSLNLPPEAKHPADPQRSFKTKTRTPEERPKWPQEEVRFWLALGKQREGLRAKVSMQPTGQNASQRSTCSVMCGLSSHSCSPIRCCSNC</sequence>
<evidence type="ECO:0000256" key="1">
    <source>
        <dbReference type="SAM" id="MobiDB-lite"/>
    </source>
</evidence>
<evidence type="ECO:0008006" key="4">
    <source>
        <dbReference type="Google" id="ProtNLM"/>
    </source>
</evidence>
<feature type="compositionally biased region" description="Low complexity" evidence="1">
    <location>
        <begin position="56"/>
        <end position="66"/>
    </location>
</feature>
<dbReference type="Proteomes" id="UP000322234">
    <property type="component" value="Unassembled WGS sequence"/>
</dbReference>
<protein>
    <recommendedName>
        <fullName evidence="4">Amyloid beta A4 protein-binding family A member 2</fullName>
    </recommendedName>
</protein>
<evidence type="ECO:0000313" key="3">
    <source>
        <dbReference type="Proteomes" id="UP000322234"/>
    </source>
</evidence>
<feature type="compositionally biased region" description="Acidic residues" evidence="1">
    <location>
        <begin position="24"/>
        <end position="33"/>
    </location>
</feature>
<gene>
    <name evidence="2" type="ORF">E5288_WYG022711</name>
</gene>
<feature type="region of interest" description="Disordered" evidence="1">
    <location>
        <begin position="1"/>
        <end position="283"/>
    </location>
</feature>
<reference evidence="2" key="1">
    <citation type="submission" date="2019-10" db="EMBL/GenBank/DDBJ databases">
        <title>The sequence and de novo assembly of the wild yak genome.</title>
        <authorList>
            <person name="Liu Y."/>
        </authorList>
    </citation>
    <scope>NUCLEOTIDE SEQUENCE [LARGE SCALE GENOMIC DNA]</scope>
    <source>
        <strain evidence="2">WY2019</strain>
    </source>
</reference>
<feature type="compositionally biased region" description="Acidic residues" evidence="1">
    <location>
        <begin position="97"/>
        <end position="107"/>
    </location>
</feature>
<accession>A0A6B0QY98</accession>
<comment type="caution">
    <text evidence="2">The sequence shown here is derived from an EMBL/GenBank/DDBJ whole genome shotgun (WGS) entry which is preliminary data.</text>
</comment>
<proteinExistence type="predicted"/>
<organism evidence="2 3">
    <name type="scientific">Bos mutus</name>
    <name type="common">wild yak</name>
    <dbReference type="NCBI Taxonomy" id="72004"/>
    <lineage>
        <taxon>Eukaryota</taxon>
        <taxon>Metazoa</taxon>
        <taxon>Chordata</taxon>
        <taxon>Craniata</taxon>
        <taxon>Vertebrata</taxon>
        <taxon>Euteleostomi</taxon>
        <taxon>Mammalia</taxon>
        <taxon>Eutheria</taxon>
        <taxon>Laurasiatheria</taxon>
        <taxon>Artiodactyla</taxon>
        <taxon>Ruminantia</taxon>
        <taxon>Pecora</taxon>
        <taxon>Bovidae</taxon>
        <taxon>Bovinae</taxon>
        <taxon>Bos</taxon>
    </lineage>
</organism>
<evidence type="ECO:0000313" key="2">
    <source>
        <dbReference type="EMBL" id="MXQ82898.1"/>
    </source>
</evidence>
<feature type="compositionally biased region" description="Basic and acidic residues" evidence="1">
    <location>
        <begin position="274"/>
        <end position="283"/>
    </location>
</feature>
<feature type="compositionally biased region" description="Acidic residues" evidence="1">
    <location>
        <begin position="184"/>
        <end position="193"/>
    </location>
</feature>
<dbReference type="EMBL" id="VBQZ03000014">
    <property type="protein sequence ID" value="MXQ82898.1"/>
    <property type="molecule type" value="Genomic_DNA"/>
</dbReference>
<keyword evidence="3" id="KW-1185">Reference proteome</keyword>
<dbReference type="AlphaFoldDB" id="A0A6B0QY98"/>